<dbReference type="RefSeq" id="XP_002911033.1">
    <property type="nucleotide sequence ID" value="XM_002910987.1"/>
</dbReference>
<dbReference type="KEGG" id="cci:CC1G_15576"/>
<keyword evidence="2" id="KW-1185">Reference proteome</keyword>
<name>D6RNB7_COPC7</name>
<accession>D6RNB7</accession>
<sequence>MYDTLVVGDFGNVATKRAGIHRQSYESEPCVGGWEDEAGDEGSERIRISSWNHPVVAIRKEDACRTRPTSKADDVFWGV</sequence>
<organism evidence="1 2">
    <name type="scientific">Coprinopsis cinerea (strain Okayama-7 / 130 / ATCC MYA-4618 / FGSC 9003)</name>
    <name type="common">Inky cap fungus</name>
    <name type="synonym">Hormographiella aspergillata</name>
    <dbReference type="NCBI Taxonomy" id="240176"/>
    <lineage>
        <taxon>Eukaryota</taxon>
        <taxon>Fungi</taxon>
        <taxon>Dikarya</taxon>
        <taxon>Basidiomycota</taxon>
        <taxon>Agaricomycotina</taxon>
        <taxon>Agaricomycetes</taxon>
        <taxon>Agaricomycetidae</taxon>
        <taxon>Agaricales</taxon>
        <taxon>Agaricineae</taxon>
        <taxon>Psathyrellaceae</taxon>
        <taxon>Coprinopsis</taxon>
    </lineage>
</organism>
<dbReference type="EMBL" id="AACS02000006">
    <property type="protein sequence ID" value="EFI27539.1"/>
    <property type="molecule type" value="Genomic_DNA"/>
</dbReference>
<gene>
    <name evidence="1" type="ORF">CC1G_15576</name>
</gene>
<dbReference type="VEuPathDB" id="FungiDB:CC1G_15576"/>
<dbReference type="Proteomes" id="UP000001861">
    <property type="component" value="Unassembled WGS sequence"/>
</dbReference>
<dbReference type="HOGENOM" id="CLU_2605942_0_0_1"/>
<proteinExistence type="predicted"/>
<reference evidence="1 2" key="1">
    <citation type="journal article" date="2010" name="Proc. Natl. Acad. Sci. U.S.A.">
        <title>Insights into evolution of multicellular fungi from the assembled chromosomes of the mushroom Coprinopsis cinerea (Coprinus cinereus).</title>
        <authorList>
            <person name="Stajich J.E."/>
            <person name="Wilke S.K."/>
            <person name="Ahren D."/>
            <person name="Au C.H."/>
            <person name="Birren B.W."/>
            <person name="Borodovsky M."/>
            <person name="Burns C."/>
            <person name="Canback B."/>
            <person name="Casselton L.A."/>
            <person name="Cheng C.K."/>
            <person name="Deng J."/>
            <person name="Dietrich F.S."/>
            <person name="Fargo D.C."/>
            <person name="Farman M.L."/>
            <person name="Gathman A.C."/>
            <person name="Goldberg J."/>
            <person name="Guigo R."/>
            <person name="Hoegger P.J."/>
            <person name="Hooker J.B."/>
            <person name="Huggins A."/>
            <person name="James T.Y."/>
            <person name="Kamada T."/>
            <person name="Kilaru S."/>
            <person name="Kodira C."/>
            <person name="Kues U."/>
            <person name="Kupfer D."/>
            <person name="Kwan H.S."/>
            <person name="Lomsadze A."/>
            <person name="Li W."/>
            <person name="Lilly W.W."/>
            <person name="Ma L.J."/>
            <person name="Mackey A.J."/>
            <person name="Manning G."/>
            <person name="Martin F."/>
            <person name="Muraguchi H."/>
            <person name="Natvig D.O."/>
            <person name="Palmerini H."/>
            <person name="Ramesh M.A."/>
            <person name="Rehmeyer C.J."/>
            <person name="Roe B.A."/>
            <person name="Shenoy N."/>
            <person name="Stanke M."/>
            <person name="Ter-Hovhannisyan V."/>
            <person name="Tunlid A."/>
            <person name="Velagapudi R."/>
            <person name="Vision T.J."/>
            <person name="Zeng Q."/>
            <person name="Zolan M.E."/>
            <person name="Pukkila P.J."/>
        </authorList>
    </citation>
    <scope>NUCLEOTIDE SEQUENCE [LARGE SCALE GENOMIC DNA]</scope>
    <source>
        <strain evidence="2">Okayama-7 / 130 / ATCC MYA-4618 / FGSC 9003</strain>
    </source>
</reference>
<comment type="caution">
    <text evidence="1">The sequence shown here is derived from an EMBL/GenBank/DDBJ whole genome shotgun (WGS) entry which is preliminary data.</text>
</comment>
<evidence type="ECO:0000313" key="2">
    <source>
        <dbReference type="Proteomes" id="UP000001861"/>
    </source>
</evidence>
<evidence type="ECO:0000313" key="1">
    <source>
        <dbReference type="EMBL" id="EFI27539.1"/>
    </source>
</evidence>
<dbReference type="InParanoid" id="D6RNB7"/>
<protein>
    <submittedName>
        <fullName evidence="1">Uncharacterized protein</fullName>
    </submittedName>
</protein>
<dbReference type="GeneID" id="9380128"/>
<dbReference type="AlphaFoldDB" id="D6RNB7"/>